<dbReference type="Pfam" id="PF14197">
    <property type="entry name" value="Cep57_CLD_2"/>
    <property type="match status" value="1"/>
</dbReference>
<gene>
    <name evidence="8" type="ORF">ACO22_05094</name>
</gene>
<evidence type="ECO:0000256" key="5">
    <source>
        <dbReference type="SAM" id="MobiDB-lite"/>
    </source>
</evidence>
<proteinExistence type="predicted"/>
<feature type="region of interest" description="Disordered" evidence="5">
    <location>
        <begin position="274"/>
        <end position="334"/>
    </location>
</feature>
<feature type="region of interest" description="Disordered" evidence="5">
    <location>
        <begin position="1"/>
        <end position="65"/>
    </location>
</feature>
<organism evidence="8 9">
    <name type="scientific">Paracoccidioides brasiliensis</name>
    <dbReference type="NCBI Taxonomy" id="121759"/>
    <lineage>
        <taxon>Eukaryota</taxon>
        <taxon>Fungi</taxon>
        <taxon>Dikarya</taxon>
        <taxon>Ascomycota</taxon>
        <taxon>Pezizomycotina</taxon>
        <taxon>Eurotiomycetes</taxon>
        <taxon>Eurotiomycetidae</taxon>
        <taxon>Onygenales</taxon>
        <taxon>Ajellomycetaceae</taxon>
        <taxon>Paracoccidioides</taxon>
    </lineage>
</organism>
<feature type="region of interest" description="Disordered" evidence="5">
    <location>
        <begin position="515"/>
        <end position="598"/>
    </location>
</feature>
<feature type="coiled-coil region" evidence="4">
    <location>
        <begin position="357"/>
        <end position="398"/>
    </location>
</feature>
<evidence type="ECO:0000256" key="3">
    <source>
        <dbReference type="ARBA" id="ARBA00023212"/>
    </source>
</evidence>
<dbReference type="GO" id="GO:0008017">
    <property type="term" value="F:microtubule binding"/>
    <property type="evidence" value="ECO:0007669"/>
    <property type="project" value="InterPro"/>
</dbReference>
<feature type="compositionally biased region" description="Basic and acidic residues" evidence="5">
    <location>
        <begin position="40"/>
        <end position="61"/>
    </location>
</feature>
<dbReference type="Proteomes" id="UP000242814">
    <property type="component" value="Unassembled WGS sequence"/>
</dbReference>
<feature type="region of interest" description="Disordered" evidence="5">
    <location>
        <begin position="764"/>
        <end position="793"/>
    </location>
</feature>
<evidence type="ECO:0000313" key="9">
    <source>
        <dbReference type="Proteomes" id="UP000242814"/>
    </source>
</evidence>
<evidence type="ECO:0000313" key="8">
    <source>
        <dbReference type="EMBL" id="ODH25752.1"/>
    </source>
</evidence>
<dbReference type="VEuPathDB" id="FungiDB:PADG_03130"/>
<feature type="coiled-coil region" evidence="4">
    <location>
        <begin position="897"/>
        <end position="924"/>
    </location>
</feature>
<dbReference type="EMBL" id="LZYO01000215">
    <property type="protein sequence ID" value="ODH25752.1"/>
    <property type="molecule type" value="Genomic_DNA"/>
</dbReference>
<keyword evidence="2" id="KW-0963">Cytoplasm</keyword>
<dbReference type="VEuPathDB" id="FungiDB:PABG_00693"/>
<protein>
    <recommendedName>
        <fullName evidence="10">Cep57 centrosome microtubule-binding domain-containing protein</fullName>
    </recommendedName>
</protein>
<feature type="domain" description="PPC89 centrosome localisation" evidence="7">
    <location>
        <begin position="445"/>
        <end position="510"/>
    </location>
</feature>
<dbReference type="AlphaFoldDB" id="A0A1D2JB89"/>
<feature type="compositionally biased region" description="Polar residues" evidence="5">
    <location>
        <begin position="1"/>
        <end position="11"/>
    </location>
</feature>
<keyword evidence="3" id="KW-0206">Cytoskeleton</keyword>
<feature type="region of interest" description="Disordered" evidence="5">
    <location>
        <begin position="220"/>
        <end position="254"/>
    </location>
</feature>
<dbReference type="PANTHER" id="PTHR19336:SF9">
    <property type="entry name" value="SPINDLE POLE BODY PROTEIN PPC89"/>
    <property type="match status" value="1"/>
</dbReference>
<sequence>MFPNDHTNTSDVMAHSHASREPTTSDFDPDHEALVSTRQLDNDHLHPQSKRANWDDAHAEQEPDPDFVINTSALHRAFPDFSDASSLEEEEEEDDEDEDDLSVEMGRAAKKTSQQLDDSRDSVMSVDGSKYSALPAGREGRFGSRSPRAPLRPITNRASTGRDSLRKDAQIRRASLAMKDSNQPKDIKLKSGSQRRTLSEIHAKVNETYDGSYISDERPAKVTLTTRNTRFSNRRTNDQSSRLADAGNKASGKNYLKHYNAGDVEQAQLRRQLPSKTTDSNGTTDNPTHQSYALPDIPDLSELVSGIYEDGTPKGRSRTTRFTSPPAMGVSTYQPPEHLPLDSIPVPDDEKAIFVSLKLLQEKVQALQTDKSDMEIRLEEMEEEILILRNENARLRKQDKKRFSMYGGDEDINNGGVGKLFIQKNSEYIGIPVDGMNFNLHSLGLEAANLALQNRLDVSIRKNSSHETTIKHLTQERDSARTQLGVAYLNIEELKLENDALAQENDEMRIQIESNAFPEAANDSKPIEMCDSKTKRREATAMDPTKATKPHRIRTKHAEDPDANGSNEQIGFDTRRRNSNRTQQDRSQPCVPSAVKVAASKQQKQAEYDSLFSLDLSHLSVQQSTQHTKMQANTTQKKLPNTSKLRTKKAVVEYMEDSNLSEEEMGTETRGFRNRTGPTNDLTFLSFIDANEIAKLRKTLEEERVARKTCLSRELTEQTKTGNFGTRLLGNATHSIPLKSSLKNTSSKASRPVILEATDFTGTEHRSVANTRDLSQHNLTNHSTSTAGPRRRLNKTEEMTSAFILPDITLHAISGKSGEPPKLSAAAQRVLNEVAKHDGKNCSVCKNVIDKNCIHGLSNREGQVSFKVTKPVPVSARVPEPSPYIEEPTLRPSQQPALALATVLKALEDELAHLKMQLVLQQTALNKHDASLRKKQRKSILRKFEFLLREIDTKSDQIYALYDVLEGQKEDGHEMTQQEVDVTLQSIGLGGKDGSDLTERLGHDGYEGKGVTGGANSDGDSDYDDPPWEGFESTGHLTGRNFSKKLAKSS</sequence>
<dbReference type="InterPro" id="IPR051756">
    <property type="entry name" value="Centrosomal_MT-associated"/>
</dbReference>
<feature type="compositionally biased region" description="Basic and acidic residues" evidence="5">
    <location>
        <begin position="525"/>
        <end position="540"/>
    </location>
</feature>
<name>A0A1D2JB89_PARBR</name>
<feature type="region of interest" description="Disordered" evidence="5">
    <location>
        <begin position="82"/>
        <end position="101"/>
    </location>
</feature>
<dbReference type="InterPro" id="IPR024957">
    <property type="entry name" value="Cep57_MT-bd_dom"/>
</dbReference>
<feature type="region of interest" description="Disordered" evidence="5">
    <location>
        <begin position="108"/>
        <end position="199"/>
    </location>
</feature>
<dbReference type="PANTHER" id="PTHR19336">
    <property type="entry name" value="UNCHARACTERIZED DUF1167"/>
    <property type="match status" value="1"/>
</dbReference>
<evidence type="ECO:0000256" key="1">
    <source>
        <dbReference type="ARBA" id="ARBA00004267"/>
    </source>
</evidence>
<keyword evidence="4" id="KW-0175">Coiled coil</keyword>
<comment type="subcellular location">
    <subcellularLocation>
        <location evidence="1">Cytoplasm</location>
        <location evidence="1">Cytoskeleton</location>
        <location evidence="1">Microtubule organizing center</location>
    </subcellularLocation>
</comment>
<evidence type="ECO:0000259" key="7">
    <source>
        <dbReference type="Pfam" id="PF14197"/>
    </source>
</evidence>
<feature type="domain" description="Cep57 centrosome microtubule-binding" evidence="6">
    <location>
        <begin position="888"/>
        <end position="964"/>
    </location>
</feature>
<accession>A0A1D2JB89</accession>
<dbReference type="InterPro" id="IPR025925">
    <property type="entry name" value="PPC89_CLD"/>
</dbReference>
<evidence type="ECO:0000259" key="6">
    <source>
        <dbReference type="Pfam" id="PF06657"/>
    </source>
</evidence>
<evidence type="ECO:0000256" key="4">
    <source>
        <dbReference type="SAM" id="Coils"/>
    </source>
</evidence>
<feature type="compositionally biased region" description="Polar residues" evidence="5">
    <location>
        <begin position="768"/>
        <end position="787"/>
    </location>
</feature>
<feature type="region of interest" description="Disordered" evidence="5">
    <location>
        <begin position="991"/>
        <end position="1036"/>
    </location>
</feature>
<evidence type="ECO:0000256" key="2">
    <source>
        <dbReference type="ARBA" id="ARBA00022490"/>
    </source>
</evidence>
<feature type="compositionally biased region" description="Acidic residues" evidence="5">
    <location>
        <begin position="86"/>
        <end position="101"/>
    </location>
</feature>
<dbReference type="Pfam" id="PF06657">
    <property type="entry name" value="Cep57_MT_bd"/>
    <property type="match status" value="1"/>
</dbReference>
<dbReference type="GO" id="GO:0005815">
    <property type="term" value="C:microtubule organizing center"/>
    <property type="evidence" value="ECO:0007669"/>
    <property type="project" value="UniProtKB-SubCell"/>
</dbReference>
<comment type="caution">
    <text evidence="8">The sequence shown here is derived from an EMBL/GenBank/DDBJ whole genome shotgun (WGS) entry which is preliminary data.</text>
</comment>
<evidence type="ECO:0008006" key="10">
    <source>
        <dbReference type="Google" id="ProtNLM"/>
    </source>
</evidence>
<feature type="compositionally biased region" description="Polar residues" evidence="5">
    <location>
        <begin position="274"/>
        <end position="291"/>
    </location>
</feature>
<feature type="compositionally biased region" description="Basic and acidic residues" evidence="5">
    <location>
        <begin position="993"/>
        <end position="1007"/>
    </location>
</feature>
<reference evidence="8 9" key="1">
    <citation type="submission" date="2016-06" db="EMBL/GenBank/DDBJ databases">
        <authorList>
            <person name="Kjaerup R.B."/>
            <person name="Dalgaard T.S."/>
            <person name="Juul-Madsen H.R."/>
        </authorList>
    </citation>
    <scope>NUCLEOTIDE SEQUENCE [LARGE SCALE GENOMIC DNA]</scope>
    <source>
        <strain evidence="8 9">Pb300</strain>
    </source>
</reference>